<evidence type="ECO:0000256" key="1">
    <source>
        <dbReference type="ARBA" id="ARBA00008791"/>
    </source>
</evidence>
<dbReference type="CDD" id="cd00293">
    <property type="entry name" value="USP-like"/>
    <property type="match status" value="2"/>
</dbReference>
<dbReference type="Gene3D" id="3.40.50.12370">
    <property type="match status" value="1"/>
</dbReference>
<dbReference type="PATRIC" id="fig|1653479.3.peg.3105"/>
<dbReference type="Pfam" id="PF00582">
    <property type="entry name" value="Usp"/>
    <property type="match status" value="2"/>
</dbReference>
<dbReference type="Proteomes" id="UP000076038">
    <property type="component" value="Chromosome"/>
</dbReference>
<dbReference type="PANTHER" id="PTHR46268">
    <property type="entry name" value="STRESS RESPONSE PROTEIN NHAX"/>
    <property type="match status" value="1"/>
</dbReference>
<dbReference type="GeneID" id="93553233"/>
<proteinExistence type="inferred from homology"/>
<organism evidence="3 4">
    <name type="scientific">Rhodococcoides fascians</name>
    <name type="common">Rhodococcus fascians</name>
    <dbReference type="NCBI Taxonomy" id="1828"/>
    <lineage>
        <taxon>Bacteria</taxon>
        <taxon>Bacillati</taxon>
        <taxon>Actinomycetota</taxon>
        <taxon>Actinomycetes</taxon>
        <taxon>Mycobacteriales</taxon>
        <taxon>Nocardiaceae</taxon>
        <taxon>Rhodococcoides</taxon>
    </lineage>
</organism>
<accession>A0A260UIF4</accession>
<dbReference type="OrthoDB" id="5242641at2"/>
<evidence type="ECO:0000313" key="3">
    <source>
        <dbReference type="EMBL" id="AMY24360.1"/>
    </source>
</evidence>
<dbReference type="KEGG" id="rhs:A3Q41_03069"/>
<evidence type="ECO:0000259" key="2">
    <source>
        <dbReference type="Pfam" id="PF00582"/>
    </source>
</evidence>
<feature type="domain" description="UspA" evidence="2">
    <location>
        <begin position="154"/>
        <end position="297"/>
    </location>
</feature>
<dbReference type="EMBL" id="CP015220">
    <property type="protein sequence ID" value="AMY24360.1"/>
    <property type="molecule type" value="Genomic_DNA"/>
</dbReference>
<dbReference type="InterPro" id="IPR006016">
    <property type="entry name" value="UspA"/>
</dbReference>
<protein>
    <submittedName>
        <fullName evidence="3">Universal stress protein</fullName>
    </submittedName>
</protein>
<comment type="similarity">
    <text evidence="1">Belongs to the universal stress protein A family.</text>
</comment>
<dbReference type="SUPFAM" id="SSF52402">
    <property type="entry name" value="Adenine nucleotide alpha hydrolases-like"/>
    <property type="match status" value="2"/>
</dbReference>
<feature type="domain" description="UspA" evidence="2">
    <location>
        <begin position="3"/>
        <end position="139"/>
    </location>
</feature>
<reference evidence="3 4" key="1">
    <citation type="journal article" date="2016" name="Genome Announc.">
        <title>Complete Genome and Plasmid Sequences for Rhodococcus fascians D188 and Draft Sequences for Rhodococcus Isolates PBTS 1 and PBTS 2.</title>
        <authorList>
            <person name="Stamler R.A."/>
            <person name="Vereecke D."/>
            <person name="Zhang Y."/>
            <person name="Schilkey F."/>
            <person name="Devitt N."/>
            <person name="Randall J.J."/>
        </authorList>
    </citation>
    <scope>NUCLEOTIDE SEQUENCE [LARGE SCALE GENOMIC DNA]</scope>
    <source>
        <strain evidence="3 4">PBTS2</strain>
    </source>
</reference>
<dbReference type="PANTHER" id="PTHR46268:SF6">
    <property type="entry name" value="UNIVERSAL STRESS PROTEIN UP12"/>
    <property type="match status" value="1"/>
</dbReference>
<evidence type="ECO:0000313" key="4">
    <source>
        <dbReference type="Proteomes" id="UP000076038"/>
    </source>
</evidence>
<gene>
    <name evidence="3" type="ORF">A3Q41_03069</name>
</gene>
<sequence>MSVLIAFAPGKGSVGALDLGAQLARSLTTNIDVATVVPKPWSTPSMARVDAEFADWAASTATESEAKARHYLEERAPDVAASFHRMSHRSVSTALTEAAETTGASILVLGSSGDGALGQVVVGSTADKLLHSSPVTVALAPRGYRIRDRAVLTRITCAFSGDSEATRVVGPTAELARDTGVPLRLASFVVRGATMYPPEIGLRAEDDVAAELARGLSEALTAAVDDAVAVGLPADRVDTELATAGSWREALDELHWQDGEVLTIGSSGPLGPIARVFLGSRATKIIRHSPVPILVLPRR</sequence>
<reference evidence="4" key="2">
    <citation type="submission" date="2016-04" db="EMBL/GenBank/DDBJ databases">
        <title>Complete Genome and Plasmid Sequences for Rhodococcus fascians D188 and Draft Sequences for Rhodococcus spp. Isolates PBTS 1 and PBTS 2.</title>
        <authorList>
            <person name="Stamer R."/>
            <person name="Vereecke D."/>
            <person name="Zhang Y."/>
            <person name="Schilkey F."/>
            <person name="Devitt N."/>
            <person name="Randall J."/>
        </authorList>
    </citation>
    <scope>NUCLEOTIDE SEQUENCE [LARGE SCALE GENOMIC DNA]</scope>
    <source>
        <strain evidence="4">PBTS2</strain>
    </source>
</reference>
<keyword evidence="4" id="KW-1185">Reference proteome</keyword>
<name>A0A143QMU5_RHOFA</name>
<dbReference type="AlphaFoldDB" id="A0A143QMU5"/>
<accession>A0A143QMU5</accession>
<dbReference type="RefSeq" id="WP_027496226.1">
    <property type="nucleotide sequence ID" value="NZ_CAKKLU010000012.1"/>
</dbReference>